<protein>
    <submittedName>
        <fullName evidence="1">Uncharacterized protein</fullName>
    </submittedName>
</protein>
<dbReference type="EMBL" id="CP109109">
    <property type="protein sequence ID" value="WSB98147.1"/>
    <property type="molecule type" value="Genomic_DNA"/>
</dbReference>
<sequence length="407" mass="40815">MADERDPWLDRDAAERLLRGEPVETADEHVRARSEQLSEALRDMSAVTYANETYATEEELPGEAAALAAFRKAVAEGGGAREVVRDRGAVGAGAGDLLGTVRIALAPRAARAPRFARPMRRGLAAAVAGCALGGIAVAAGAGVLPPIFGDAHNPAPANSVSAVASPRPLVSGSPDGSRDPADPSDTPSGTGTGQPSPPPSPSHTPGDGHTHKGDGRGEEDGEGGAHGTDKDHWPGTGSDAQSGEWFSKTLNACRAYRDGVLDPKRKEALESATDGPEGATRFCDRLLDGDIKNGKNGKNDKGGQDGDGGKGEGDGGDDGEGDGGEGGGGGFVGSPGVPTQQAPPPPPNWTPAPYEPPSPSPVPTPSGTAGPSPSPSASATGPVQEPDQGPDPAMIATRSGADTGSAE</sequence>
<reference evidence="1" key="1">
    <citation type="submission" date="2022-10" db="EMBL/GenBank/DDBJ databases">
        <title>The complete genomes of actinobacterial strains from the NBC collection.</title>
        <authorList>
            <person name="Joergensen T.S."/>
            <person name="Alvarez Arevalo M."/>
            <person name="Sterndorff E.B."/>
            <person name="Faurdal D."/>
            <person name="Vuksanovic O."/>
            <person name="Mourched A.-S."/>
            <person name="Charusanti P."/>
            <person name="Shaw S."/>
            <person name="Blin K."/>
            <person name="Weber T."/>
        </authorList>
    </citation>
    <scope>NUCLEOTIDE SEQUENCE</scope>
    <source>
        <strain evidence="1">NBC 01771</strain>
    </source>
</reference>
<evidence type="ECO:0000313" key="1">
    <source>
        <dbReference type="EMBL" id="WSB98147.1"/>
    </source>
</evidence>
<organism evidence="1 2">
    <name type="scientific">Streptomyces scopuliridis</name>
    <dbReference type="NCBI Taxonomy" id="452529"/>
    <lineage>
        <taxon>Bacteria</taxon>
        <taxon>Bacillati</taxon>
        <taxon>Actinomycetota</taxon>
        <taxon>Actinomycetes</taxon>
        <taxon>Kitasatosporales</taxon>
        <taxon>Streptomycetaceae</taxon>
        <taxon>Streptomyces</taxon>
    </lineage>
</organism>
<dbReference type="Proteomes" id="UP001348369">
    <property type="component" value="Chromosome"/>
</dbReference>
<evidence type="ECO:0000313" key="2">
    <source>
        <dbReference type="Proteomes" id="UP001348369"/>
    </source>
</evidence>
<accession>A0ACD4ZI33</accession>
<keyword evidence="2" id="KW-1185">Reference proteome</keyword>
<proteinExistence type="predicted"/>
<name>A0ACD4ZI33_9ACTN</name>
<gene>
    <name evidence="1" type="ORF">OG835_14690</name>
</gene>